<gene>
    <name evidence="6" type="ORF">QFI96_013285</name>
</gene>
<evidence type="ECO:0000256" key="1">
    <source>
        <dbReference type="ARBA" id="ARBA00004167"/>
    </source>
</evidence>
<organism evidence="6 7">
    <name type="scientific">Raoultella lignicola</name>
    <dbReference type="NCBI Taxonomy" id="3040939"/>
    <lineage>
        <taxon>Bacteria</taxon>
        <taxon>Pseudomonadati</taxon>
        <taxon>Pseudomonadota</taxon>
        <taxon>Gammaproteobacteria</taxon>
        <taxon>Enterobacterales</taxon>
        <taxon>Enterobacteriaceae</taxon>
        <taxon>Klebsiella/Raoultella group</taxon>
        <taxon>Raoultella</taxon>
    </lineage>
</organism>
<keyword evidence="5" id="KW-0472">Membrane</keyword>
<keyword evidence="4" id="KW-1133">Transmembrane helix</keyword>
<keyword evidence="7" id="KW-1185">Reference proteome</keyword>
<evidence type="ECO:0000313" key="7">
    <source>
        <dbReference type="Proteomes" id="UP001312893"/>
    </source>
</evidence>
<evidence type="ECO:0000256" key="4">
    <source>
        <dbReference type="ARBA" id="ARBA00022989"/>
    </source>
</evidence>
<dbReference type="NCBIfam" id="TIGR02532">
    <property type="entry name" value="IV_pilin_GFxxxE"/>
    <property type="match status" value="1"/>
</dbReference>
<dbReference type="RefSeq" id="WP_331851155.1">
    <property type="nucleotide sequence ID" value="NZ_JARXNK020000103.1"/>
</dbReference>
<keyword evidence="3" id="KW-0812">Transmembrane</keyword>
<dbReference type="Proteomes" id="UP001312893">
    <property type="component" value="Unassembled WGS sequence"/>
</dbReference>
<reference evidence="6 7" key="1">
    <citation type="submission" date="2024-04" db="EMBL/GenBank/DDBJ databases">
        <title>Two novel Raoultella species associated with bleeding cankers of broadleaf hosts, Raoultella scottia sp. nov. and Raoultella lignicola sp. nov.</title>
        <authorList>
            <person name="Brady C.L."/>
        </authorList>
    </citation>
    <scope>NUCLEOTIDE SEQUENCE [LARGE SCALE GENOMIC DNA]</scope>
    <source>
        <strain evidence="6 7">TW_WC1a.1</strain>
    </source>
</reference>
<dbReference type="InterPro" id="IPR051621">
    <property type="entry name" value="T2SS_protein_J"/>
</dbReference>
<dbReference type="PANTHER" id="PTHR39583:SF3">
    <property type="entry name" value="PREPILIN PEPTIDASE-DEPENDENT PROTEIN B"/>
    <property type="match status" value="1"/>
</dbReference>
<comment type="caution">
    <text evidence="6">The sequence shown here is derived from an EMBL/GenBank/DDBJ whole genome shotgun (WGS) entry which is preliminary data.</text>
</comment>
<evidence type="ECO:0000256" key="2">
    <source>
        <dbReference type="ARBA" id="ARBA00022481"/>
    </source>
</evidence>
<proteinExistence type="predicted"/>
<name>A0ABU9F8E1_9ENTR</name>
<keyword evidence="2" id="KW-0488">Methylation</keyword>
<evidence type="ECO:0000313" key="6">
    <source>
        <dbReference type="EMBL" id="MEL0552664.1"/>
    </source>
</evidence>
<dbReference type="PANTHER" id="PTHR39583">
    <property type="entry name" value="TYPE II SECRETION SYSTEM PROTEIN J-RELATED"/>
    <property type="match status" value="1"/>
</dbReference>
<dbReference type="InterPro" id="IPR016419">
    <property type="entry name" value="Prepilin_Pept-dep_B_prd"/>
</dbReference>
<sequence>MPVISRGFSLAETLIAMAISAILLTGASRFLPALQRQVLRQTQQQSLDDELWQRLYTVAKHLQRAGYCRGKCVGEPLLIASNGHCIIVRWDSNSNGVWDISPEATSDATGFRLSNGALETRRGVTSCYGGGWEKMTNPAAINVTHFEVTRQTTTGFAPELIVTLAAHSTADPRMTAHAEYRVTGYNL</sequence>
<evidence type="ECO:0000256" key="3">
    <source>
        <dbReference type="ARBA" id="ARBA00022692"/>
    </source>
</evidence>
<comment type="subcellular location">
    <subcellularLocation>
        <location evidence="1">Membrane</location>
        <topology evidence="1">Single-pass membrane protein</topology>
    </subcellularLocation>
</comment>
<dbReference type="InterPro" id="IPR012902">
    <property type="entry name" value="N_methyl_site"/>
</dbReference>
<accession>A0ABU9F8E1</accession>
<dbReference type="NCBIfam" id="NF007848">
    <property type="entry name" value="PRK10557.1"/>
    <property type="match status" value="1"/>
</dbReference>
<dbReference type="PIRSF" id="PIRSF004525">
    <property type="entry name" value="Pilin_peptidase-dep_B_prd"/>
    <property type="match status" value="1"/>
</dbReference>
<protein>
    <submittedName>
        <fullName evidence="6">Prepilin peptidase-dependent protein</fullName>
    </submittedName>
</protein>
<dbReference type="EMBL" id="JARXNK020000103">
    <property type="protein sequence ID" value="MEL0552664.1"/>
    <property type="molecule type" value="Genomic_DNA"/>
</dbReference>
<dbReference type="Pfam" id="PF07963">
    <property type="entry name" value="N_methyl"/>
    <property type="match status" value="1"/>
</dbReference>
<evidence type="ECO:0000256" key="5">
    <source>
        <dbReference type="ARBA" id="ARBA00023136"/>
    </source>
</evidence>